<dbReference type="GO" id="GO:0015677">
    <property type="term" value="P:copper ion import"/>
    <property type="evidence" value="ECO:0007669"/>
    <property type="project" value="TreeGrafter"/>
</dbReference>
<feature type="transmembrane region" description="Helical" evidence="20">
    <location>
        <begin position="276"/>
        <end position="295"/>
    </location>
</feature>
<evidence type="ECO:0000256" key="20">
    <source>
        <dbReference type="SAM" id="Phobius"/>
    </source>
</evidence>
<evidence type="ECO:0000256" key="16">
    <source>
        <dbReference type="ARBA" id="ARBA00023065"/>
    </source>
</evidence>
<keyword evidence="11" id="KW-0521">NADP</keyword>
<keyword evidence="16" id="KW-0406">Ion transport</keyword>
<evidence type="ECO:0000256" key="7">
    <source>
        <dbReference type="ARBA" id="ARBA00022617"/>
    </source>
</evidence>
<feature type="transmembrane region" description="Helical" evidence="20">
    <location>
        <begin position="316"/>
        <end position="334"/>
    </location>
</feature>
<dbReference type="SFLD" id="SFLDG01168">
    <property type="entry name" value="Ferric_reductase_subgroup_(FRE"/>
    <property type="match status" value="1"/>
</dbReference>
<dbReference type="InterPro" id="IPR017927">
    <property type="entry name" value="FAD-bd_FR_type"/>
</dbReference>
<keyword evidence="15" id="KW-0408">Iron</keyword>
<keyword evidence="5" id="KW-0813">Transport</keyword>
<keyword evidence="9 20" id="KW-0812">Transmembrane</keyword>
<dbReference type="InterPro" id="IPR013121">
    <property type="entry name" value="Fe_red_NAD-bd_6"/>
</dbReference>
<dbReference type="Pfam" id="PF01794">
    <property type="entry name" value="Ferric_reduct"/>
    <property type="match status" value="1"/>
</dbReference>
<feature type="domain" description="FAD-binding FR-type" evidence="22">
    <location>
        <begin position="422"/>
        <end position="527"/>
    </location>
</feature>
<organism evidence="23 24">
    <name type="scientific">Cyberlindnera jadinii (strain ATCC 18201 / CBS 1600 / BCRC 20928 / JCM 3617 / NBRC 0987 / NRRL Y-1542)</name>
    <name type="common">Torula yeast</name>
    <name type="synonym">Candida utilis</name>
    <dbReference type="NCBI Taxonomy" id="983966"/>
    <lineage>
        <taxon>Eukaryota</taxon>
        <taxon>Fungi</taxon>
        <taxon>Dikarya</taxon>
        <taxon>Ascomycota</taxon>
        <taxon>Saccharomycotina</taxon>
        <taxon>Saccharomycetes</taxon>
        <taxon>Phaffomycetales</taxon>
        <taxon>Phaffomycetaceae</taxon>
        <taxon>Cyberlindnera</taxon>
    </lineage>
</organism>
<comment type="similarity">
    <text evidence="3">Belongs to the ferric reductase (FRE) family.</text>
</comment>
<evidence type="ECO:0000256" key="18">
    <source>
        <dbReference type="ARBA" id="ARBA00023180"/>
    </source>
</evidence>
<dbReference type="Gene3D" id="3.40.50.80">
    <property type="entry name" value="Nucleotide-binding domain of ferredoxin-NADP reductase (FNR) module"/>
    <property type="match status" value="1"/>
</dbReference>
<dbReference type="InterPro" id="IPR013112">
    <property type="entry name" value="FAD-bd_8"/>
</dbReference>
<keyword evidence="7" id="KW-0479">Metal-binding</keyword>
<keyword evidence="12" id="KW-0249">Electron transport</keyword>
<evidence type="ECO:0000256" key="5">
    <source>
        <dbReference type="ARBA" id="ARBA00022448"/>
    </source>
</evidence>
<evidence type="ECO:0000256" key="21">
    <source>
        <dbReference type="SAM" id="SignalP"/>
    </source>
</evidence>
<evidence type="ECO:0000256" key="19">
    <source>
        <dbReference type="ARBA" id="ARBA00048483"/>
    </source>
</evidence>
<feature type="transmembrane region" description="Helical" evidence="20">
    <location>
        <begin position="346"/>
        <end position="368"/>
    </location>
</feature>
<dbReference type="InterPro" id="IPR013130">
    <property type="entry name" value="Fe3_Rdtase_TM_dom"/>
</dbReference>
<accession>A0A0H5C7G0</accession>
<protein>
    <recommendedName>
        <fullName evidence="4">ferric-chelate reductase (NADPH)</fullName>
        <ecNumber evidence="4">1.16.1.9</ecNumber>
    </recommendedName>
</protein>
<evidence type="ECO:0000313" key="23">
    <source>
        <dbReference type="EMBL" id="CEP24053.1"/>
    </source>
</evidence>
<evidence type="ECO:0000256" key="2">
    <source>
        <dbReference type="ARBA" id="ARBA00004651"/>
    </source>
</evidence>
<feature type="chain" id="PRO_5005216578" description="ferric-chelate reductase (NADPH)" evidence="21">
    <location>
        <begin position="18"/>
        <end position="696"/>
    </location>
</feature>
<dbReference type="GO" id="GO:0005886">
    <property type="term" value="C:plasma membrane"/>
    <property type="evidence" value="ECO:0007669"/>
    <property type="project" value="UniProtKB-SubCell"/>
</dbReference>
<dbReference type="CDD" id="cd06186">
    <property type="entry name" value="NOX_Duox_like_FAD_NADP"/>
    <property type="match status" value="1"/>
</dbReference>
<evidence type="ECO:0000256" key="13">
    <source>
        <dbReference type="ARBA" id="ARBA00022989"/>
    </source>
</evidence>
<comment type="catalytic activity">
    <reaction evidence="19">
        <text>2 a Fe(II)-siderophore + NADP(+) + H(+) = 2 a Fe(III)-siderophore + NADPH</text>
        <dbReference type="Rhea" id="RHEA:28795"/>
        <dbReference type="Rhea" id="RHEA-COMP:11342"/>
        <dbReference type="Rhea" id="RHEA-COMP:11344"/>
        <dbReference type="ChEBI" id="CHEBI:15378"/>
        <dbReference type="ChEBI" id="CHEBI:29033"/>
        <dbReference type="ChEBI" id="CHEBI:29034"/>
        <dbReference type="ChEBI" id="CHEBI:57783"/>
        <dbReference type="ChEBI" id="CHEBI:58349"/>
        <dbReference type="EC" id="1.16.1.9"/>
    </reaction>
</comment>
<comment type="cofactor">
    <cofactor evidence="1">
        <name>FAD</name>
        <dbReference type="ChEBI" id="CHEBI:57692"/>
    </cofactor>
</comment>
<keyword evidence="6" id="KW-1003">Cell membrane</keyword>
<evidence type="ECO:0000256" key="8">
    <source>
        <dbReference type="ARBA" id="ARBA00022630"/>
    </source>
</evidence>
<feature type="transmembrane region" description="Helical" evidence="20">
    <location>
        <begin position="375"/>
        <end position="394"/>
    </location>
</feature>
<evidence type="ECO:0000256" key="10">
    <source>
        <dbReference type="ARBA" id="ARBA00022827"/>
    </source>
</evidence>
<evidence type="ECO:0000256" key="15">
    <source>
        <dbReference type="ARBA" id="ARBA00023004"/>
    </source>
</evidence>
<evidence type="ECO:0000256" key="12">
    <source>
        <dbReference type="ARBA" id="ARBA00022982"/>
    </source>
</evidence>
<dbReference type="InterPro" id="IPR051410">
    <property type="entry name" value="Ferric/Cupric_Reductase"/>
</dbReference>
<dbReference type="GO" id="GO:0006879">
    <property type="term" value="P:intracellular iron ion homeostasis"/>
    <property type="evidence" value="ECO:0007669"/>
    <property type="project" value="TreeGrafter"/>
</dbReference>
<evidence type="ECO:0000256" key="1">
    <source>
        <dbReference type="ARBA" id="ARBA00001974"/>
    </source>
</evidence>
<dbReference type="InterPro" id="IPR017938">
    <property type="entry name" value="Riboflavin_synthase-like_b-brl"/>
</dbReference>
<comment type="subcellular location">
    <subcellularLocation>
        <location evidence="2">Cell membrane</location>
        <topology evidence="2">Multi-pass membrane protein</topology>
    </subcellularLocation>
</comment>
<evidence type="ECO:0000313" key="24">
    <source>
        <dbReference type="Proteomes" id="UP000038830"/>
    </source>
</evidence>
<dbReference type="PROSITE" id="PS51384">
    <property type="entry name" value="FAD_FR"/>
    <property type="match status" value="1"/>
</dbReference>
<feature type="transmembrane region" description="Helical" evidence="20">
    <location>
        <begin position="236"/>
        <end position="256"/>
    </location>
</feature>
<keyword evidence="14" id="KW-0560">Oxidoreductase</keyword>
<feature type="signal peptide" evidence="21">
    <location>
        <begin position="1"/>
        <end position="17"/>
    </location>
</feature>
<dbReference type="SUPFAM" id="SSF52343">
    <property type="entry name" value="Ferredoxin reductase-like, C-terminal NADP-linked domain"/>
    <property type="match status" value="1"/>
</dbReference>
<evidence type="ECO:0000256" key="9">
    <source>
        <dbReference type="ARBA" id="ARBA00022692"/>
    </source>
</evidence>
<dbReference type="EMBL" id="CDQK01000005">
    <property type="protein sequence ID" value="CEP24053.1"/>
    <property type="molecule type" value="Genomic_DNA"/>
</dbReference>
<evidence type="ECO:0000256" key="4">
    <source>
        <dbReference type="ARBA" id="ARBA00012668"/>
    </source>
</evidence>
<keyword evidence="13 20" id="KW-1133">Transmembrane helix</keyword>
<reference evidence="24" key="1">
    <citation type="journal article" date="2015" name="J. Biotechnol.">
        <title>The structure of the Cyberlindnera jadinii genome and its relation to Candida utilis analyzed by the occurrence of single nucleotide polymorphisms.</title>
        <authorList>
            <person name="Rupp O."/>
            <person name="Brinkrolf K."/>
            <person name="Buerth C."/>
            <person name="Kunigo M."/>
            <person name="Schneider J."/>
            <person name="Jaenicke S."/>
            <person name="Goesmann A."/>
            <person name="Puehler A."/>
            <person name="Jaeger K.-E."/>
            <person name="Ernst J.F."/>
        </authorList>
    </citation>
    <scope>NUCLEOTIDE SEQUENCE [LARGE SCALE GENOMIC DNA]</scope>
    <source>
        <strain evidence="24">ATCC 18201 / CBS 1600 / BCRC 20928 / JCM 3617 / NBRC 0987 / NRRL Y-1542</strain>
    </source>
</reference>
<keyword evidence="21" id="KW-0732">Signal</keyword>
<dbReference type="SFLD" id="SFLDS00052">
    <property type="entry name" value="Ferric_Reductase_Domain"/>
    <property type="match status" value="1"/>
</dbReference>
<dbReference type="PANTHER" id="PTHR32361">
    <property type="entry name" value="FERRIC/CUPRIC REDUCTASE TRANSMEMBRANE COMPONENT"/>
    <property type="match status" value="1"/>
</dbReference>
<proteinExistence type="inferred from homology"/>
<dbReference type="Proteomes" id="UP000038830">
    <property type="component" value="Unassembled WGS sequence"/>
</dbReference>
<keyword evidence="17 20" id="KW-0472">Membrane</keyword>
<dbReference type="GO" id="GO:0052851">
    <property type="term" value="F:ferric-chelate reductase (NADPH) activity"/>
    <property type="evidence" value="ECO:0007669"/>
    <property type="project" value="UniProtKB-EC"/>
</dbReference>
<dbReference type="Pfam" id="PF08030">
    <property type="entry name" value="NAD_binding_6"/>
    <property type="match status" value="1"/>
</dbReference>
<keyword evidence="7" id="KW-0349">Heme</keyword>
<dbReference type="EC" id="1.16.1.9" evidence="4"/>
<keyword evidence="8" id="KW-0285">Flavoprotein</keyword>
<sequence length="696" mass="80238">MLKLLTLILFLTCNAIAKPSKTKKLGTAGRMTVYSCEEAMDDAVWDYTPPKTARYYGAMCLYPPAIGTITTCAANYHGANSKNFRKTLKAMVQICTLYGGSNFTEDYYQQQYENATSHIESIEGINLTSTSLHAPFSIPKNETQIYYKFYKSTYYNWDMPSMFAGIFYCYFIFVFLIVGAVNYLKRLGYQNSLNNKWINMYRKHVSIPSLFNKNHTEAPVFLKVFSTLVPTRSETIIIFFFVCLNVLLGTVHYDVITIFNTTVDERNILVADRTGLLSFGLVPLLILFAGRNNLLIKLTGLPYTSFIMFHKWVSRLMFLHALIHSCCWTAYAVNRGYLSYYEEARYWRWGIVATTIAGVLWLQAFHVFRAHMYEIFLTLHIILAALFIVGCWWHCYDFGYLEWIYASMALWCFDRLVRFLRMAAFGYREANVQYISDDTFKVSIQRGKFFNSFPGSFAYLYFLTPYGFWQSHPFTIIDSALKEGEITVYIKAKRGMTKYLKNKCIKAGGNTTMRVCVEGPYGHHAPTQKYDTALLYAGGNGIPGPYYHAVDLAKRNIKQQIKLLWTVRNPDAILWFHKELMQLQNLNMKCDIYITGALSKATSDSEKEKHSSSSDSDPSATYQGCIEQLSQFITFHYERPNFEELLVTEFTQENQGTICVMSCGPPKMVDEIRKLVGQNFEKSSQRVDLFEELQVW</sequence>
<evidence type="ECO:0000259" key="22">
    <source>
        <dbReference type="PROSITE" id="PS51384"/>
    </source>
</evidence>
<keyword evidence="18" id="KW-0325">Glycoprotein</keyword>
<evidence type="ECO:0000256" key="6">
    <source>
        <dbReference type="ARBA" id="ARBA00022475"/>
    </source>
</evidence>
<evidence type="ECO:0000256" key="17">
    <source>
        <dbReference type="ARBA" id="ARBA00023136"/>
    </source>
</evidence>
<name>A0A0H5C7G0_CYBJN</name>
<dbReference type="SUPFAM" id="SSF63380">
    <property type="entry name" value="Riboflavin synthase domain-like"/>
    <property type="match status" value="1"/>
</dbReference>
<feature type="transmembrane region" description="Helical" evidence="20">
    <location>
        <begin position="162"/>
        <end position="184"/>
    </location>
</feature>
<keyword evidence="10" id="KW-0274">FAD</keyword>
<evidence type="ECO:0000256" key="14">
    <source>
        <dbReference type="ARBA" id="ARBA00023002"/>
    </source>
</evidence>
<gene>
    <name evidence="23" type="primary">FRE4</name>
    <name evidence="23" type="ORF">BN1211_4765</name>
</gene>
<dbReference type="PANTHER" id="PTHR32361:SF9">
    <property type="entry name" value="FERRIC REDUCTASE TRANSMEMBRANE COMPONENT 3-RELATED"/>
    <property type="match status" value="1"/>
</dbReference>
<dbReference type="InterPro" id="IPR039261">
    <property type="entry name" value="FNR_nucleotide-bd"/>
</dbReference>
<dbReference type="GO" id="GO:0006826">
    <property type="term" value="P:iron ion transport"/>
    <property type="evidence" value="ECO:0007669"/>
    <property type="project" value="TreeGrafter"/>
</dbReference>
<dbReference type="AlphaFoldDB" id="A0A0H5C7G0"/>
<dbReference type="Pfam" id="PF08022">
    <property type="entry name" value="FAD_binding_8"/>
    <property type="match status" value="1"/>
</dbReference>
<evidence type="ECO:0000256" key="3">
    <source>
        <dbReference type="ARBA" id="ARBA00006278"/>
    </source>
</evidence>
<evidence type="ECO:0000256" key="11">
    <source>
        <dbReference type="ARBA" id="ARBA00022857"/>
    </source>
</evidence>